<feature type="domain" description="Pirin N-terminal" evidence="3">
    <location>
        <begin position="20"/>
        <end position="127"/>
    </location>
</feature>
<keyword evidence="6" id="KW-1185">Reference proteome</keyword>
<dbReference type="InterPro" id="IPR003829">
    <property type="entry name" value="Pirin_N_dom"/>
</dbReference>
<dbReference type="Pfam" id="PF05726">
    <property type="entry name" value="Pirin_C"/>
    <property type="match status" value="1"/>
</dbReference>
<feature type="domain" description="Pirin C-terminal" evidence="4">
    <location>
        <begin position="182"/>
        <end position="284"/>
    </location>
</feature>
<dbReference type="CDD" id="cd02909">
    <property type="entry name" value="cupin_pirin_N"/>
    <property type="match status" value="1"/>
</dbReference>
<evidence type="ECO:0000259" key="3">
    <source>
        <dbReference type="Pfam" id="PF02678"/>
    </source>
</evidence>
<evidence type="ECO:0000259" key="4">
    <source>
        <dbReference type="Pfam" id="PF05726"/>
    </source>
</evidence>
<proteinExistence type="inferred from homology"/>
<gene>
    <name evidence="5" type="ORF">HCJ96_13225</name>
</gene>
<dbReference type="InterPro" id="IPR008778">
    <property type="entry name" value="Pirin_C_dom"/>
</dbReference>
<comment type="caution">
    <text evidence="5">The sequence shown here is derived from an EMBL/GenBank/DDBJ whole genome shotgun (WGS) entry which is preliminary data.</text>
</comment>
<name>A0ABX1R5R7_9ALTE</name>
<dbReference type="InterPro" id="IPR053186">
    <property type="entry name" value="QDO-related"/>
</dbReference>
<dbReference type="InterPro" id="IPR014710">
    <property type="entry name" value="RmlC-like_jellyroll"/>
</dbReference>
<dbReference type="Proteomes" id="UP000709336">
    <property type="component" value="Unassembled WGS sequence"/>
</dbReference>
<sequence>MKKIESITQPPAPHWVGNGFPVRSLFSYHQHAHKLSPFLLLDYAGPRAFPGDKTARGVGEHPHRGFETVTLVYQGEVEHRDSTGKGGKIGKGDVQWMTAGAGILHEELHSRAFREQGGNLQMVQLWVNLPASSKLVAPSYQGIQDTDIPRILLTNSAGELRVIAGEFEGKIGPARTHTPMQVLDAHLHANATITFHLTENWNSMIVVLEGSVSINDSSELSSAQVAHLNASDTGVTINASESSLILILSGEPINEPIVGHGPFVMNSKEEVMQAIDDFNSGKFGKL</sequence>
<reference evidence="5 6" key="1">
    <citation type="submission" date="2020-03" db="EMBL/GenBank/DDBJ databases">
        <title>Alteromonas ponticola sp. nov., isolated from seawater.</title>
        <authorList>
            <person name="Yoon J.-H."/>
            <person name="Kim Y.-O."/>
        </authorList>
    </citation>
    <scope>NUCLEOTIDE SEQUENCE [LARGE SCALE GENOMIC DNA]</scope>
    <source>
        <strain evidence="5 6">MYP5</strain>
    </source>
</reference>
<dbReference type="PIRSF" id="PIRSF006232">
    <property type="entry name" value="Pirin"/>
    <property type="match status" value="1"/>
</dbReference>
<dbReference type="RefSeq" id="WP_169211555.1">
    <property type="nucleotide sequence ID" value="NZ_JAATNW010000007.1"/>
</dbReference>
<dbReference type="SUPFAM" id="SSF51182">
    <property type="entry name" value="RmlC-like cupins"/>
    <property type="match status" value="1"/>
</dbReference>
<dbReference type="PANTHER" id="PTHR43594:SF1">
    <property type="entry name" value="QUERCETIN 2,3-DIOXYGENASE PA2418-RELATED"/>
    <property type="match status" value="1"/>
</dbReference>
<dbReference type="Pfam" id="PF02678">
    <property type="entry name" value="Pirin"/>
    <property type="match status" value="1"/>
</dbReference>
<dbReference type="InterPro" id="IPR012093">
    <property type="entry name" value="Pirin"/>
</dbReference>
<accession>A0ABX1R5R7</accession>
<dbReference type="Gene3D" id="2.60.120.10">
    <property type="entry name" value="Jelly Rolls"/>
    <property type="match status" value="2"/>
</dbReference>
<organism evidence="5 6">
    <name type="scientific">Alteromonas ponticola</name>
    <dbReference type="NCBI Taxonomy" id="2720613"/>
    <lineage>
        <taxon>Bacteria</taxon>
        <taxon>Pseudomonadati</taxon>
        <taxon>Pseudomonadota</taxon>
        <taxon>Gammaproteobacteria</taxon>
        <taxon>Alteromonadales</taxon>
        <taxon>Alteromonadaceae</taxon>
        <taxon>Alteromonas/Salinimonas group</taxon>
        <taxon>Alteromonas</taxon>
    </lineage>
</organism>
<dbReference type="PANTHER" id="PTHR43594">
    <property type="entry name" value="QUERCETIN 2,3-DIOXYGENASE"/>
    <property type="match status" value="1"/>
</dbReference>
<dbReference type="InterPro" id="IPR011051">
    <property type="entry name" value="RmlC_Cupin_sf"/>
</dbReference>
<evidence type="ECO:0000313" key="5">
    <source>
        <dbReference type="EMBL" id="NMH60991.1"/>
    </source>
</evidence>
<evidence type="ECO:0000256" key="1">
    <source>
        <dbReference type="ARBA" id="ARBA00008416"/>
    </source>
</evidence>
<dbReference type="EMBL" id="JAATNW010000007">
    <property type="protein sequence ID" value="NMH60991.1"/>
    <property type="molecule type" value="Genomic_DNA"/>
</dbReference>
<dbReference type="CDD" id="cd02247">
    <property type="entry name" value="cupin_pirin_C"/>
    <property type="match status" value="1"/>
</dbReference>
<comment type="similarity">
    <text evidence="1 2">Belongs to the pirin family.</text>
</comment>
<protein>
    <submittedName>
        <fullName evidence="5">Pirin family protein</fullName>
    </submittedName>
</protein>
<evidence type="ECO:0000313" key="6">
    <source>
        <dbReference type="Proteomes" id="UP000709336"/>
    </source>
</evidence>
<evidence type="ECO:0000256" key="2">
    <source>
        <dbReference type="RuleBase" id="RU003457"/>
    </source>
</evidence>